<keyword evidence="2" id="KW-1185">Reference proteome</keyword>
<sequence length="280" mass="29115">MTARGYGWGMRAAGVLGIVIGAVVAGVMACSGDTFTNVPGGGDAGPGVDAGGDAGADARQSCAPGVSERAFCSNFDKSPNARDDKWAVSGDGDRVQVRSGSPFAAKSPPNFLFVDSADAEHAFVTTNLPATKRFRLSFELRLQELGSQSYVATQLSFCPRPGGGNCFTLQLRFAPPSDTGRQVLVEDGTFQGNVGKAEDVRGQWIHVALESNLEATANNLGTLRVTFGGEPKNMAILVPSSAMAQVDHVELNLGAVDVSGGGGFNAYQLGLDNVIFEPEP</sequence>
<dbReference type="PROSITE" id="PS51257">
    <property type="entry name" value="PROKAR_LIPOPROTEIN"/>
    <property type="match status" value="1"/>
</dbReference>
<organism evidence="1 2">
    <name type="scientific">Pendulispora rubella</name>
    <dbReference type="NCBI Taxonomy" id="2741070"/>
    <lineage>
        <taxon>Bacteria</taxon>
        <taxon>Pseudomonadati</taxon>
        <taxon>Myxococcota</taxon>
        <taxon>Myxococcia</taxon>
        <taxon>Myxococcales</taxon>
        <taxon>Sorangiineae</taxon>
        <taxon>Pendulisporaceae</taxon>
        <taxon>Pendulispora</taxon>
    </lineage>
</organism>
<dbReference type="EMBL" id="CP089983">
    <property type="protein sequence ID" value="WXB03077.1"/>
    <property type="molecule type" value="Genomic_DNA"/>
</dbReference>
<dbReference type="RefSeq" id="WP_394832704.1">
    <property type="nucleotide sequence ID" value="NZ_CP089929.1"/>
</dbReference>
<accession>A0ABZ2KX66</accession>
<name>A0ABZ2KX66_9BACT</name>
<reference evidence="1" key="1">
    <citation type="submission" date="2021-12" db="EMBL/GenBank/DDBJ databases">
        <title>Discovery of the Pendulisporaceae a myxobacterial family with distinct sporulation behavior and unique specialized metabolism.</title>
        <authorList>
            <person name="Garcia R."/>
            <person name="Popoff A."/>
            <person name="Bader C.D."/>
            <person name="Loehr J."/>
            <person name="Walesch S."/>
            <person name="Walt C."/>
            <person name="Boldt J."/>
            <person name="Bunk B."/>
            <person name="Haeckl F.J.F.P.J."/>
            <person name="Gunesch A.P."/>
            <person name="Birkelbach J."/>
            <person name="Nuebel U."/>
            <person name="Pietschmann T."/>
            <person name="Bach T."/>
            <person name="Mueller R."/>
        </authorList>
    </citation>
    <scope>NUCLEOTIDE SEQUENCE</scope>
    <source>
        <strain evidence="1">MSr11367</strain>
    </source>
</reference>
<gene>
    <name evidence="1" type="ORF">LVJ94_39990</name>
</gene>
<dbReference type="Proteomes" id="UP001374803">
    <property type="component" value="Chromosome"/>
</dbReference>
<evidence type="ECO:0000313" key="2">
    <source>
        <dbReference type="Proteomes" id="UP001374803"/>
    </source>
</evidence>
<protein>
    <submittedName>
        <fullName evidence="1">Uncharacterized protein</fullName>
    </submittedName>
</protein>
<proteinExistence type="predicted"/>
<evidence type="ECO:0000313" key="1">
    <source>
        <dbReference type="EMBL" id="WXB03077.1"/>
    </source>
</evidence>